<dbReference type="GeneID" id="85459096"/>
<dbReference type="InterPro" id="IPR010730">
    <property type="entry name" value="HET"/>
</dbReference>
<dbReference type="InterPro" id="IPR052895">
    <property type="entry name" value="HetReg/Transcr_Mod"/>
</dbReference>
<feature type="coiled-coil region" evidence="1">
    <location>
        <begin position="174"/>
        <end position="201"/>
    </location>
</feature>
<dbReference type="Proteomes" id="UP001224890">
    <property type="component" value="Unassembled WGS sequence"/>
</dbReference>
<sequence length="558" mass="63075">MSDFDNDCAWPRRLLHLPTMTSVQWKPGNYYGKDREPRYIAISYTWGRWRLKGATHPDVKGLAVHGVAWEMPRVDPDHFTMGEMENVLRSALKLSMEIEGFDNPKEPLSPINYIWLDVACIYQTRNSAEMAMEVGRQAKIFKGATQTFAWLTKLSRQDYVTQAERHLEQATPTRAEAKNGLDKVRRRLDIKRREIEQLSLDPWFSSLWTLQEAYLCPQAIFITRQGELLSQSDIDNPAKDPMLLSYFIDYCDHVMTIVTSHEKKPQTIEPNDKYLILLKSSIERSGMIGLRSTLPITLLGAARHRTTSREKDRVYGIMQVFNFRLGKARPGYDPNGDPSLQELEDELGRELLAQEPIMSQMHVFENLPQVGKGWRISQDSQPTRRLHLVNQTYSEGKSVFEGMLVKAQLSTITLNGVNWGHFSGKTCKFSKLVEIWDSDKGWGGGIIDLDGAEHWTAVHGPDLARKEAIAFSQHHPHAVVLLLGLAEKQASTKSSSMPVGLLLVPFSGQSGVSENLDVWQRAGVCQWWTSYEPNSGSEVGGTLEGESRDWILSAGAFG</sequence>
<keyword evidence="4" id="KW-1185">Reference proteome</keyword>
<protein>
    <recommendedName>
        <fullName evidence="2">Heterokaryon incompatibility domain-containing protein</fullName>
    </recommendedName>
</protein>
<feature type="domain" description="Heterokaryon incompatibility" evidence="2">
    <location>
        <begin position="39"/>
        <end position="212"/>
    </location>
</feature>
<dbReference type="AlphaFoldDB" id="A0AAJ0APM5"/>
<gene>
    <name evidence="3" type="ORF">BDP55DRAFT_659878</name>
</gene>
<comment type="caution">
    <text evidence="3">The sequence shown here is derived from an EMBL/GenBank/DDBJ whole genome shotgun (WGS) entry which is preliminary data.</text>
</comment>
<evidence type="ECO:0000256" key="1">
    <source>
        <dbReference type="SAM" id="Coils"/>
    </source>
</evidence>
<reference evidence="3" key="1">
    <citation type="submission" date="2021-06" db="EMBL/GenBank/DDBJ databases">
        <title>Comparative genomics, transcriptomics and evolutionary studies reveal genomic signatures of adaptation to plant cell wall in hemibiotrophic fungi.</title>
        <authorList>
            <consortium name="DOE Joint Genome Institute"/>
            <person name="Baroncelli R."/>
            <person name="Diaz J.F."/>
            <person name="Benocci T."/>
            <person name="Peng M."/>
            <person name="Battaglia E."/>
            <person name="Haridas S."/>
            <person name="Andreopoulos W."/>
            <person name="Labutti K."/>
            <person name="Pangilinan J."/>
            <person name="Floch G.L."/>
            <person name="Makela M.R."/>
            <person name="Henrissat B."/>
            <person name="Grigoriev I.V."/>
            <person name="Crouch J.A."/>
            <person name="De Vries R.P."/>
            <person name="Sukno S.A."/>
            <person name="Thon M.R."/>
        </authorList>
    </citation>
    <scope>NUCLEOTIDE SEQUENCE</scope>
    <source>
        <strain evidence="3">CBS 193.32</strain>
    </source>
</reference>
<keyword evidence="1" id="KW-0175">Coiled coil</keyword>
<accession>A0AAJ0APM5</accession>
<evidence type="ECO:0000259" key="2">
    <source>
        <dbReference type="Pfam" id="PF06985"/>
    </source>
</evidence>
<name>A0AAJ0APM5_9PEZI</name>
<evidence type="ECO:0000313" key="3">
    <source>
        <dbReference type="EMBL" id="KAK1687347.1"/>
    </source>
</evidence>
<evidence type="ECO:0000313" key="4">
    <source>
        <dbReference type="Proteomes" id="UP001224890"/>
    </source>
</evidence>
<organism evidence="3 4">
    <name type="scientific">Colletotrichum godetiae</name>
    <dbReference type="NCBI Taxonomy" id="1209918"/>
    <lineage>
        <taxon>Eukaryota</taxon>
        <taxon>Fungi</taxon>
        <taxon>Dikarya</taxon>
        <taxon>Ascomycota</taxon>
        <taxon>Pezizomycotina</taxon>
        <taxon>Sordariomycetes</taxon>
        <taxon>Hypocreomycetidae</taxon>
        <taxon>Glomerellales</taxon>
        <taxon>Glomerellaceae</taxon>
        <taxon>Colletotrichum</taxon>
        <taxon>Colletotrichum acutatum species complex</taxon>
    </lineage>
</organism>
<proteinExistence type="predicted"/>
<dbReference type="RefSeq" id="XP_060431042.1">
    <property type="nucleotide sequence ID" value="XM_060574570.1"/>
</dbReference>
<dbReference type="EMBL" id="JAHMHR010000015">
    <property type="protein sequence ID" value="KAK1687347.1"/>
    <property type="molecule type" value="Genomic_DNA"/>
</dbReference>
<dbReference type="PANTHER" id="PTHR24148">
    <property type="entry name" value="ANKYRIN REPEAT DOMAIN-CONTAINING PROTEIN 39 HOMOLOG-RELATED"/>
    <property type="match status" value="1"/>
</dbReference>
<dbReference type="PANTHER" id="PTHR24148:SF64">
    <property type="entry name" value="HETEROKARYON INCOMPATIBILITY DOMAIN-CONTAINING PROTEIN"/>
    <property type="match status" value="1"/>
</dbReference>
<dbReference type="Pfam" id="PF06985">
    <property type="entry name" value="HET"/>
    <property type="match status" value="1"/>
</dbReference>